<evidence type="ECO:0000256" key="8">
    <source>
        <dbReference type="ARBA" id="ARBA00023136"/>
    </source>
</evidence>
<dbReference type="Pfam" id="PF12911">
    <property type="entry name" value="OppC_N"/>
    <property type="match status" value="1"/>
</dbReference>
<comment type="subcellular location">
    <subcellularLocation>
        <location evidence="1 9">Cell membrane</location>
        <topology evidence="1 9">Multi-pass membrane protein</topology>
    </subcellularLocation>
</comment>
<dbReference type="OrthoDB" id="9805884at2"/>
<dbReference type="InterPro" id="IPR025966">
    <property type="entry name" value="OppC_N"/>
</dbReference>
<dbReference type="RefSeq" id="WP_141151098.1">
    <property type="nucleotide sequence ID" value="NZ_VHLG01000022.1"/>
</dbReference>
<gene>
    <name evidence="11" type="ORF">FJU08_21445</name>
</gene>
<dbReference type="CDD" id="cd06261">
    <property type="entry name" value="TM_PBP2"/>
    <property type="match status" value="1"/>
</dbReference>
<keyword evidence="7 9" id="KW-1133">Transmembrane helix</keyword>
<keyword evidence="5" id="KW-0571">Peptide transport</keyword>
<dbReference type="PANTHER" id="PTHR43386:SF1">
    <property type="entry name" value="D,D-DIPEPTIDE TRANSPORT SYSTEM PERMEASE PROTEIN DDPC-RELATED"/>
    <property type="match status" value="1"/>
</dbReference>
<dbReference type="AlphaFoldDB" id="A0A506U0Y2"/>
<keyword evidence="2 9" id="KW-0813">Transport</keyword>
<dbReference type="SUPFAM" id="SSF161098">
    <property type="entry name" value="MetI-like"/>
    <property type="match status" value="1"/>
</dbReference>
<evidence type="ECO:0000256" key="5">
    <source>
        <dbReference type="ARBA" id="ARBA00022856"/>
    </source>
</evidence>
<comment type="similarity">
    <text evidence="9">Belongs to the binding-protein-dependent transport system permease family.</text>
</comment>
<evidence type="ECO:0000256" key="4">
    <source>
        <dbReference type="ARBA" id="ARBA00022692"/>
    </source>
</evidence>
<evidence type="ECO:0000313" key="11">
    <source>
        <dbReference type="EMBL" id="TPW26871.1"/>
    </source>
</evidence>
<dbReference type="Pfam" id="PF00528">
    <property type="entry name" value="BPD_transp_1"/>
    <property type="match status" value="1"/>
</dbReference>
<proteinExistence type="inferred from homology"/>
<dbReference type="InterPro" id="IPR000515">
    <property type="entry name" value="MetI-like"/>
</dbReference>
<evidence type="ECO:0000256" key="2">
    <source>
        <dbReference type="ARBA" id="ARBA00022448"/>
    </source>
</evidence>
<evidence type="ECO:0000256" key="3">
    <source>
        <dbReference type="ARBA" id="ARBA00022475"/>
    </source>
</evidence>
<keyword evidence="8 9" id="KW-0472">Membrane</keyword>
<keyword evidence="6" id="KW-0653">Protein transport</keyword>
<evidence type="ECO:0000256" key="6">
    <source>
        <dbReference type="ARBA" id="ARBA00022927"/>
    </source>
</evidence>
<evidence type="ECO:0000256" key="7">
    <source>
        <dbReference type="ARBA" id="ARBA00022989"/>
    </source>
</evidence>
<dbReference type="InterPro" id="IPR050366">
    <property type="entry name" value="BP-dependent_transpt_permease"/>
</dbReference>
<feature type="transmembrane region" description="Helical" evidence="9">
    <location>
        <begin position="95"/>
        <end position="118"/>
    </location>
</feature>
<dbReference type="PROSITE" id="PS50928">
    <property type="entry name" value="ABC_TM1"/>
    <property type="match status" value="1"/>
</dbReference>
<feature type="transmembrane region" description="Helical" evidence="9">
    <location>
        <begin position="30"/>
        <end position="52"/>
    </location>
</feature>
<dbReference type="InterPro" id="IPR035906">
    <property type="entry name" value="MetI-like_sf"/>
</dbReference>
<dbReference type="Gene3D" id="1.10.3720.10">
    <property type="entry name" value="MetI-like"/>
    <property type="match status" value="1"/>
</dbReference>
<dbReference type="Proteomes" id="UP000318801">
    <property type="component" value="Unassembled WGS sequence"/>
</dbReference>
<keyword evidence="12" id="KW-1185">Reference proteome</keyword>
<evidence type="ECO:0000256" key="1">
    <source>
        <dbReference type="ARBA" id="ARBA00004651"/>
    </source>
</evidence>
<feature type="domain" description="ABC transmembrane type-1" evidence="10">
    <location>
        <begin position="91"/>
        <end position="281"/>
    </location>
</feature>
<accession>A0A506U0Y2</accession>
<protein>
    <submittedName>
        <fullName evidence="11">ABC transporter permease</fullName>
    </submittedName>
</protein>
<sequence>MTNVETIKADPKAPNGTFGHFFYILKENPVTALSFGLFTFFILSAIFGPAVVPYSPLSTDAAAALQPPSLSHWFGTDNLGRDIFSRVIVATRLDLMISVTAVALSFVIGSVLGAIAGYRGGMIDTVLNRILDTIMAFPLFVLAMGIVAALGNSVSNIIIATAIINIPFYARLVRAEVNIRREAGFTLAAKLAGNSDTRVLAFHIFPNALPPMMVQVSLNLGWAILNAAGLSFIGLGVRPPAAEWGIMVAEGANYIISGEWWVAIFPGIWLMLAVFTFNLMGDGLRDIVDPRRRT</sequence>
<dbReference type="GO" id="GO:0005886">
    <property type="term" value="C:plasma membrane"/>
    <property type="evidence" value="ECO:0007669"/>
    <property type="project" value="UniProtKB-SubCell"/>
</dbReference>
<evidence type="ECO:0000259" key="10">
    <source>
        <dbReference type="PROSITE" id="PS50928"/>
    </source>
</evidence>
<dbReference type="GO" id="GO:0055085">
    <property type="term" value="P:transmembrane transport"/>
    <property type="evidence" value="ECO:0007669"/>
    <property type="project" value="InterPro"/>
</dbReference>
<name>A0A506U0Y2_9HYPH</name>
<feature type="transmembrane region" description="Helical" evidence="9">
    <location>
        <begin position="220"/>
        <end position="240"/>
    </location>
</feature>
<reference evidence="11 12" key="1">
    <citation type="submission" date="2019-06" db="EMBL/GenBank/DDBJ databases">
        <authorList>
            <person name="Li M."/>
        </authorList>
    </citation>
    <scope>NUCLEOTIDE SEQUENCE [LARGE SCALE GENOMIC DNA]</scope>
    <source>
        <strain evidence="11 12">BGMRC2036</strain>
    </source>
</reference>
<feature type="transmembrane region" description="Helical" evidence="9">
    <location>
        <begin position="130"/>
        <end position="151"/>
    </location>
</feature>
<keyword evidence="3" id="KW-1003">Cell membrane</keyword>
<evidence type="ECO:0000313" key="12">
    <source>
        <dbReference type="Proteomes" id="UP000318801"/>
    </source>
</evidence>
<dbReference type="GO" id="GO:0015833">
    <property type="term" value="P:peptide transport"/>
    <property type="evidence" value="ECO:0007669"/>
    <property type="project" value="UniProtKB-KW"/>
</dbReference>
<feature type="transmembrane region" description="Helical" evidence="9">
    <location>
        <begin position="157"/>
        <end position="173"/>
    </location>
</feature>
<dbReference type="GO" id="GO:0015031">
    <property type="term" value="P:protein transport"/>
    <property type="evidence" value="ECO:0007669"/>
    <property type="project" value="UniProtKB-KW"/>
</dbReference>
<feature type="transmembrane region" description="Helical" evidence="9">
    <location>
        <begin position="260"/>
        <end position="281"/>
    </location>
</feature>
<keyword evidence="4 9" id="KW-0812">Transmembrane</keyword>
<organism evidence="11 12">
    <name type="scientific">Martelella alba</name>
    <dbReference type="NCBI Taxonomy" id="2590451"/>
    <lineage>
        <taxon>Bacteria</taxon>
        <taxon>Pseudomonadati</taxon>
        <taxon>Pseudomonadota</taxon>
        <taxon>Alphaproteobacteria</taxon>
        <taxon>Hyphomicrobiales</taxon>
        <taxon>Aurantimonadaceae</taxon>
        <taxon>Martelella</taxon>
    </lineage>
</organism>
<dbReference type="EMBL" id="VHLG01000022">
    <property type="protein sequence ID" value="TPW26871.1"/>
    <property type="molecule type" value="Genomic_DNA"/>
</dbReference>
<comment type="caution">
    <text evidence="11">The sequence shown here is derived from an EMBL/GenBank/DDBJ whole genome shotgun (WGS) entry which is preliminary data.</text>
</comment>
<evidence type="ECO:0000256" key="9">
    <source>
        <dbReference type="RuleBase" id="RU363032"/>
    </source>
</evidence>
<dbReference type="PANTHER" id="PTHR43386">
    <property type="entry name" value="OLIGOPEPTIDE TRANSPORT SYSTEM PERMEASE PROTEIN APPC"/>
    <property type="match status" value="1"/>
</dbReference>